<evidence type="ECO:0000313" key="3">
    <source>
        <dbReference type="Proteomes" id="UP001501588"/>
    </source>
</evidence>
<feature type="transmembrane region" description="Helical" evidence="1">
    <location>
        <begin position="6"/>
        <end position="27"/>
    </location>
</feature>
<dbReference type="RefSeq" id="WP_343893505.1">
    <property type="nucleotide sequence ID" value="NZ_BAAAFZ010000007.1"/>
</dbReference>
<proteinExistence type="predicted"/>
<keyword evidence="3" id="KW-1185">Reference proteome</keyword>
<accession>A0ABN1ELI9</accession>
<reference evidence="2 3" key="1">
    <citation type="journal article" date="2019" name="Int. J. Syst. Evol. Microbiol.">
        <title>The Global Catalogue of Microorganisms (GCM) 10K type strain sequencing project: providing services to taxonomists for standard genome sequencing and annotation.</title>
        <authorList>
            <consortium name="The Broad Institute Genomics Platform"/>
            <consortium name="The Broad Institute Genome Sequencing Center for Infectious Disease"/>
            <person name="Wu L."/>
            <person name="Ma J."/>
        </authorList>
    </citation>
    <scope>NUCLEOTIDE SEQUENCE [LARGE SCALE GENOMIC DNA]</scope>
    <source>
        <strain evidence="2 3">JCM 9933</strain>
    </source>
</reference>
<keyword evidence="1" id="KW-0812">Transmembrane</keyword>
<dbReference type="Pfam" id="PF20082">
    <property type="entry name" value="DUF6476"/>
    <property type="match status" value="1"/>
</dbReference>
<dbReference type="InterPro" id="IPR045519">
    <property type="entry name" value="DUF6476"/>
</dbReference>
<dbReference type="Proteomes" id="UP001501588">
    <property type="component" value="Unassembled WGS sequence"/>
</dbReference>
<gene>
    <name evidence="2" type="ORF">GCM10009416_04440</name>
</gene>
<comment type="caution">
    <text evidence="2">The sequence shown here is derived from an EMBL/GenBank/DDBJ whole genome shotgun (WGS) entry which is preliminary data.</text>
</comment>
<keyword evidence="1" id="KW-0472">Membrane</keyword>
<keyword evidence="1" id="KW-1133">Transmembrane helix</keyword>
<evidence type="ECO:0000313" key="2">
    <source>
        <dbReference type="EMBL" id="GAA0569230.1"/>
    </source>
</evidence>
<protein>
    <submittedName>
        <fullName evidence="2">Uncharacterized protein</fullName>
    </submittedName>
</protein>
<organism evidence="2 3">
    <name type="scientific">Craurococcus roseus</name>
    <dbReference type="NCBI Taxonomy" id="77585"/>
    <lineage>
        <taxon>Bacteria</taxon>
        <taxon>Pseudomonadati</taxon>
        <taxon>Pseudomonadota</taxon>
        <taxon>Alphaproteobacteria</taxon>
        <taxon>Acetobacterales</taxon>
        <taxon>Acetobacteraceae</taxon>
        <taxon>Craurococcus</taxon>
    </lineage>
</organism>
<evidence type="ECO:0000256" key="1">
    <source>
        <dbReference type="SAM" id="Phobius"/>
    </source>
</evidence>
<sequence length="94" mass="9507">MRALKALVIGMGVLIVAGTVTLVAVIVQRAGGVAGGGAARLELALDQPEGSRIAGVAAVEGGALGVWVQRPDGDRVVLVDTRRGRVAGEIRLGR</sequence>
<name>A0ABN1ELI9_9PROT</name>
<dbReference type="EMBL" id="BAAAFZ010000007">
    <property type="protein sequence ID" value="GAA0569230.1"/>
    <property type="molecule type" value="Genomic_DNA"/>
</dbReference>